<dbReference type="AlphaFoldDB" id="A0AAD5C0W5"/>
<name>A0AAD5C0W5_AMBAR</name>
<evidence type="ECO:0000313" key="2">
    <source>
        <dbReference type="Proteomes" id="UP001206925"/>
    </source>
</evidence>
<organism evidence="1 2">
    <name type="scientific">Ambrosia artemisiifolia</name>
    <name type="common">Common ragweed</name>
    <dbReference type="NCBI Taxonomy" id="4212"/>
    <lineage>
        <taxon>Eukaryota</taxon>
        <taxon>Viridiplantae</taxon>
        <taxon>Streptophyta</taxon>
        <taxon>Embryophyta</taxon>
        <taxon>Tracheophyta</taxon>
        <taxon>Spermatophyta</taxon>
        <taxon>Magnoliopsida</taxon>
        <taxon>eudicotyledons</taxon>
        <taxon>Gunneridae</taxon>
        <taxon>Pentapetalae</taxon>
        <taxon>asterids</taxon>
        <taxon>campanulids</taxon>
        <taxon>Asterales</taxon>
        <taxon>Asteraceae</taxon>
        <taxon>Asteroideae</taxon>
        <taxon>Heliantheae alliance</taxon>
        <taxon>Heliantheae</taxon>
        <taxon>Ambrosia</taxon>
    </lineage>
</organism>
<proteinExistence type="predicted"/>
<protein>
    <submittedName>
        <fullName evidence="1">Uncharacterized protein</fullName>
    </submittedName>
</protein>
<accession>A0AAD5C0W5</accession>
<dbReference type="Proteomes" id="UP001206925">
    <property type="component" value="Unassembled WGS sequence"/>
</dbReference>
<reference evidence="1" key="1">
    <citation type="submission" date="2022-06" db="EMBL/GenBank/DDBJ databases">
        <title>Uncovering the hologenomic basis of an extraordinary plant invasion.</title>
        <authorList>
            <person name="Bieker V.C."/>
            <person name="Martin M.D."/>
            <person name="Gilbert T."/>
            <person name="Hodgins K."/>
            <person name="Battlay P."/>
            <person name="Petersen B."/>
            <person name="Wilson J."/>
        </authorList>
    </citation>
    <scope>NUCLEOTIDE SEQUENCE</scope>
    <source>
        <strain evidence="1">AA19_3_7</strain>
        <tissue evidence="1">Leaf</tissue>
    </source>
</reference>
<sequence length="70" mass="8086">MMVQVNFNQHSERRERGRENLDNLTVRSRWLEVVVLFIVAVVVSNEEAVPGVRVDCMPAITHTEEEDYDG</sequence>
<comment type="caution">
    <text evidence="1">The sequence shown here is derived from an EMBL/GenBank/DDBJ whole genome shotgun (WGS) entry which is preliminary data.</text>
</comment>
<gene>
    <name evidence="1" type="ORF">M8C21_015363</name>
</gene>
<evidence type="ECO:0000313" key="1">
    <source>
        <dbReference type="EMBL" id="KAI7732885.1"/>
    </source>
</evidence>
<keyword evidence="2" id="KW-1185">Reference proteome</keyword>
<dbReference type="EMBL" id="JAMZMK010010124">
    <property type="protein sequence ID" value="KAI7732885.1"/>
    <property type="molecule type" value="Genomic_DNA"/>
</dbReference>